<comment type="similarity">
    <text evidence="1">Belongs to the beclin family.</text>
</comment>
<dbReference type="Ensembl" id="ENSOGAT00000030959.1">
    <property type="protein sequence ID" value="ENSOGAP00000019699.1"/>
    <property type="gene ID" value="ENSOGAG00000025244.1"/>
</dbReference>
<proteinExistence type="inferred from homology"/>
<feature type="compositionally biased region" description="Basic and acidic residues" evidence="4">
    <location>
        <begin position="46"/>
        <end position="65"/>
    </location>
</feature>
<evidence type="ECO:0000313" key="8">
    <source>
        <dbReference type="Proteomes" id="UP000005225"/>
    </source>
</evidence>
<reference evidence="7" key="3">
    <citation type="submission" date="2025-09" db="UniProtKB">
        <authorList>
            <consortium name="Ensembl"/>
        </authorList>
    </citation>
    <scope>IDENTIFICATION</scope>
</reference>
<dbReference type="GO" id="GO:0000423">
    <property type="term" value="P:mitophagy"/>
    <property type="evidence" value="ECO:0007669"/>
    <property type="project" value="TreeGrafter"/>
</dbReference>
<evidence type="ECO:0000256" key="4">
    <source>
        <dbReference type="SAM" id="MobiDB-lite"/>
    </source>
</evidence>
<dbReference type="OMA" id="WTKAMKC"/>
<reference evidence="8" key="1">
    <citation type="submission" date="2011-03" db="EMBL/GenBank/DDBJ databases">
        <title>Version 3 of the genome sequence of Otolemur garnettii (Bushbaby).</title>
        <authorList>
            <consortium name="The Broad Institute Genome Sequencing Platform"/>
            <person name="Di Palma F."/>
            <person name="Johnson J."/>
            <person name="Lander E.S."/>
            <person name="Lindblad-Toh K."/>
            <person name="Jaffe D.B."/>
            <person name="Gnerre S."/>
            <person name="MacCallum I."/>
            <person name="Przybylski D."/>
            <person name="Ribeiro F.J."/>
            <person name="Burton J.N."/>
            <person name="Walker B.J."/>
            <person name="Sharpe T."/>
            <person name="Hall G."/>
        </authorList>
    </citation>
    <scope>NUCLEOTIDE SEQUENCE [LARGE SCALE GENOMIC DNA]</scope>
</reference>
<dbReference type="InParanoid" id="H0XUA7"/>
<dbReference type="InterPro" id="IPR007243">
    <property type="entry name" value="Atg6/Beclin"/>
</dbReference>
<keyword evidence="3" id="KW-0175">Coiled coil</keyword>
<feature type="coiled-coil region" evidence="3">
    <location>
        <begin position="165"/>
        <end position="255"/>
    </location>
</feature>
<dbReference type="HOGENOM" id="CLU_024219_4_1_1"/>
<gene>
    <name evidence="7" type="primary">BECN2</name>
</gene>
<dbReference type="GeneTree" id="ENSGT00390000008164"/>
<evidence type="ECO:0000256" key="1">
    <source>
        <dbReference type="ARBA" id="ARBA00005965"/>
    </source>
</evidence>
<dbReference type="InterPro" id="IPR041691">
    <property type="entry name" value="Atg6/beclin_CC"/>
</dbReference>
<dbReference type="AlphaFoldDB" id="H0XUA7"/>
<evidence type="ECO:0000259" key="5">
    <source>
        <dbReference type="Pfam" id="PF04111"/>
    </source>
</evidence>
<dbReference type="InterPro" id="IPR040455">
    <property type="entry name" value="Atg6_BARA"/>
</dbReference>
<accession>H0XUA7</accession>
<dbReference type="STRING" id="30611.ENSOGAP00000019699"/>
<dbReference type="GO" id="GO:0045324">
    <property type="term" value="P:late endosome to vacuole transport"/>
    <property type="evidence" value="ECO:0007669"/>
    <property type="project" value="TreeGrafter"/>
</dbReference>
<dbReference type="PANTHER" id="PTHR12768">
    <property type="entry name" value="BECLIN 1"/>
    <property type="match status" value="1"/>
</dbReference>
<feature type="domain" description="Atg6 BARA" evidence="5">
    <location>
        <begin position="252"/>
        <end position="432"/>
    </location>
</feature>
<dbReference type="Gene3D" id="1.10.418.40">
    <property type="entry name" value="Autophagy protein 6/Beclin 1"/>
    <property type="match status" value="1"/>
</dbReference>
<dbReference type="GO" id="GO:0006995">
    <property type="term" value="P:cellular response to nitrogen starvation"/>
    <property type="evidence" value="ECO:0007669"/>
    <property type="project" value="TreeGrafter"/>
</dbReference>
<dbReference type="EMBL" id="AAQR03148533">
    <property type="status" value="NOT_ANNOTATED_CDS"/>
    <property type="molecule type" value="Genomic_DNA"/>
</dbReference>
<dbReference type="Proteomes" id="UP000005225">
    <property type="component" value="Unassembled WGS sequence"/>
</dbReference>
<reference evidence="7" key="2">
    <citation type="submission" date="2025-08" db="UniProtKB">
        <authorList>
            <consortium name="Ensembl"/>
        </authorList>
    </citation>
    <scope>IDENTIFICATION</scope>
</reference>
<dbReference type="GO" id="GO:0030674">
    <property type="term" value="F:protein-macromolecule adaptor activity"/>
    <property type="evidence" value="ECO:0007669"/>
    <property type="project" value="TreeGrafter"/>
</dbReference>
<evidence type="ECO:0000259" key="6">
    <source>
        <dbReference type="Pfam" id="PF17675"/>
    </source>
</evidence>
<evidence type="ECO:0000256" key="2">
    <source>
        <dbReference type="ARBA" id="ARBA00023006"/>
    </source>
</evidence>
<dbReference type="Pfam" id="PF04111">
    <property type="entry name" value="APG6"/>
    <property type="match status" value="1"/>
</dbReference>
<dbReference type="Pfam" id="PF17675">
    <property type="entry name" value="APG6_N"/>
    <property type="match status" value="1"/>
</dbReference>
<organism evidence="7 8">
    <name type="scientific">Otolemur garnettii</name>
    <name type="common">Small-eared galago</name>
    <name type="synonym">Garnett's greater bushbaby</name>
    <dbReference type="NCBI Taxonomy" id="30611"/>
    <lineage>
        <taxon>Eukaryota</taxon>
        <taxon>Metazoa</taxon>
        <taxon>Chordata</taxon>
        <taxon>Craniata</taxon>
        <taxon>Vertebrata</taxon>
        <taxon>Euteleostomi</taxon>
        <taxon>Mammalia</taxon>
        <taxon>Eutheria</taxon>
        <taxon>Euarchontoglires</taxon>
        <taxon>Primates</taxon>
        <taxon>Strepsirrhini</taxon>
        <taxon>Lorisiformes</taxon>
        <taxon>Galagidae</taxon>
        <taxon>Otolemur</taxon>
    </lineage>
</organism>
<dbReference type="GO" id="GO:0034272">
    <property type="term" value="C:phosphatidylinositol 3-kinase complex, class III, type II"/>
    <property type="evidence" value="ECO:0007669"/>
    <property type="project" value="TreeGrafter"/>
</dbReference>
<protein>
    <submittedName>
        <fullName evidence="7">Beclin 2</fullName>
    </submittedName>
</protein>
<feature type="region of interest" description="Disordered" evidence="4">
    <location>
        <begin position="34"/>
        <end position="82"/>
    </location>
</feature>
<keyword evidence="8" id="KW-1185">Reference proteome</keyword>
<dbReference type="GO" id="GO:0000045">
    <property type="term" value="P:autophagosome assembly"/>
    <property type="evidence" value="ECO:0007669"/>
    <property type="project" value="TreeGrafter"/>
</dbReference>
<name>H0XUA7_OTOGA</name>
<dbReference type="InterPro" id="IPR038274">
    <property type="entry name" value="Atg6/Beclin_C_sf"/>
</dbReference>
<dbReference type="GO" id="GO:0000407">
    <property type="term" value="C:phagophore assembly site"/>
    <property type="evidence" value="ECO:0007669"/>
    <property type="project" value="TreeGrafter"/>
</dbReference>
<dbReference type="PANTHER" id="PTHR12768:SF5">
    <property type="entry name" value="BECLIN-2"/>
    <property type="match status" value="1"/>
</dbReference>
<keyword evidence="2" id="KW-0072">Autophagy</keyword>
<feature type="domain" description="Atg6/beclin coiled-coil" evidence="6">
    <location>
        <begin position="122"/>
        <end position="249"/>
    </location>
</feature>
<dbReference type="GO" id="GO:0043548">
    <property type="term" value="F:phosphatidylinositol 3-kinase binding"/>
    <property type="evidence" value="ECO:0007669"/>
    <property type="project" value="TreeGrafter"/>
</dbReference>
<dbReference type="eggNOG" id="KOG2751">
    <property type="taxonomic scope" value="Eukaryota"/>
</dbReference>
<dbReference type="GO" id="GO:0034271">
    <property type="term" value="C:phosphatidylinositol 3-kinase complex, class III, type I"/>
    <property type="evidence" value="ECO:0007669"/>
    <property type="project" value="TreeGrafter"/>
</dbReference>
<sequence>VGGGYAMSSVRFLCQHCHQPLQLSPRVETQGLPEASVPAPLQGDPGDSREDSAFSRTEADSDKLQDSASTRPHPADGGASKDRANHFTLVGEIGSMQSLGSIQEAVGDIFDILSDQKVVDHPLCVECTDSLLGQLDTELALTEVDLQNYQRCLETAGERTRGDDRDALQRELRALELEEARLAQELDAVDRAHAGAAADLEAAQAETAELERQERQHLGDCCALEWQGLELLDQLGSLENQLERARAQLHLLKETDVFRATFEIREEGAFGIINNFRLGCLPAVPVAWNEISAAWGQTALLLQALATKIGLEFQRYRLFPCGSRSYLKSLAGDDPDLPLFCTGGRNSSSDDKFDDAMVAFLDCMQQFAEEAGKGSQGLCLPYRIRADRGLLEDLGGSREHYSIRTLSNTKKQWTKALKFMLVNFKWSITWVSLRYSQK</sequence>
<evidence type="ECO:0000256" key="3">
    <source>
        <dbReference type="SAM" id="Coils"/>
    </source>
</evidence>
<dbReference type="FunCoup" id="H0XUA7">
    <property type="interactions" value="237"/>
</dbReference>
<dbReference type="Gene3D" id="6.10.250.3110">
    <property type="match status" value="1"/>
</dbReference>
<evidence type="ECO:0000313" key="7">
    <source>
        <dbReference type="Ensembl" id="ENSOGAP00000019699.1"/>
    </source>
</evidence>